<proteinExistence type="predicted"/>
<evidence type="ECO:0000313" key="2">
    <source>
        <dbReference type="Proteomes" id="UP001566132"/>
    </source>
</evidence>
<organism evidence="1 2">
    <name type="scientific">Hypothenemus hampei</name>
    <name type="common">Coffee berry borer</name>
    <dbReference type="NCBI Taxonomy" id="57062"/>
    <lineage>
        <taxon>Eukaryota</taxon>
        <taxon>Metazoa</taxon>
        <taxon>Ecdysozoa</taxon>
        <taxon>Arthropoda</taxon>
        <taxon>Hexapoda</taxon>
        <taxon>Insecta</taxon>
        <taxon>Pterygota</taxon>
        <taxon>Neoptera</taxon>
        <taxon>Endopterygota</taxon>
        <taxon>Coleoptera</taxon>
        <taxon>Polyphaga</taxon>
        <taxon>Cucujiformia</taxon>
        <taxon>Curculionidae</taxon>
        <taxon>Scolytinae</taxon>
        <taxon>Hypothenemus</taxon>
    </lineage>
</organism>
<sequence length="116" mass="13203">MPNSQIKLEENLRPMKFPQGYCKIKKRIAAYLISFSTPSLMCNAKKLEVVKLKSLITKLSLKNSHSWSICRTNKHKRFIEKLITVVYGHSTISKLNYLPGNNSIITIPVLPRSADS</sequence>
<keyword evidence="2" id="KW-1185">Reference proteome</keyword>
<reference evidence="1 2" key="1">
    <citation type="submission" date="2024-05" db="EMBL/GenBank/DDBJ databases">
        <title>Genetic variation in Jamaican populations of the coffee berry borer (Hypothenemus hampei).</title>
        <authorList>
            <person name="Errbii M."/>
            <person name="Myrie A."/>
        </authorList>
    </citation>
    <scope>NUCLEOTIDE SEQUENCE [LARGE SCALE GENOMIC DNA]</scope>
    <source>
        <strain evidence="1">JA-Hopewell-2020-01-JO</strain>
        <tissue evidence="1">Whole body</tissue>
    </source>
</reference>
<dbReference type="Proteomes" id="UP001566132">
    <property type="component" value="Unassembled WGS sequence"/>
</dbReference>
<name>A0ABD1EMV2_HYPHA</name>
<accession>A0ABD1EMV2</accession>
<evidence type="ECO:0000313" key="1">
    <source>
        <dbReference type="EMBL" id="KAL1497619.1"/>
    </source>
</evidence>
<comment type="caution">
    <text evidence="1">The sequence shown here is derived from an EMBL/GenBank/DDBJ whole genome shotgun (WGS) entry which is preliminary data.</text>
</comment>
<gene>
    <name evidence="1" type="ORF">ABEB36_008549</name>
</gene>
<protein>
    <submittedName>
        <fullName evidence="1">Uncharacterized protein</fullName>
    </submittedName>
</protein>
<dbReference type="AlphaFoldDB" id="A0ABD1EMV2"/>
<dbReference type="EMBL" id="JBDJPC010000006">
    <property type="protein sequence ID" value="KAL1497619.1"/>
    <property type="molecule type" value="Genomic_DNA"/>
</dbReference>